<comment type="caution">
    <text evidence="1">The sequence shown here is derived from an EMBL/GenBank/DDBJ whole genome shotgun (WGS) entry which is preliminary data.</text>
</comment>
<dbReference type="Proteomes" id="UP000572754">
    <property type="component" value="Unassembled WGS sequence"/>
</dbReference>
<name>A0A8H5WPX7_FUSCI</name>
<proteinExistence type="predicted"/>
<keyword evidence="2" id="KW-1185">Reference proteome</keyword>
<dbReference type="EMBL" id="JAAQPE010000298">
    <property type="protein sequence ID" value="KAF5671057.1"/>
    <property type="molecule type" value="Genomic_DNA"/>
</dbReference>
<evidence type="ECO:0000313" key="2">
    <source>
        <dbReference type="Proteomes" id="UP000572754"/>
    </source>
</evidence>
<reference evidence="2" key="1">
    <citation type="journal article" date="2020" name="BMC Genomics">
        <title>Correction to: Identification and distribution of gene clusters required for synthesis of sphingolipid metabolism inhibitors in diverse species of the filamentous fungus Fusarium.</title>
        <authorList>
            <person name="Kim H.S."/>
            <person name="Lohmar J.M."/>
            <person name="Busman M."/>
            <person name="Brown D.W."/>
            <person name="Naumann T.A."/>
            <person name="Divon H.H."/>
            <person name="Lysoe E."/>
            <person name="Uhlig S."/>
            <person name="Proctor R.H."/>
        </authorList>
    </citation>
    <scope>NUCLEOTIDE SEQUENCE [LARGE SCALE GENOMIC DNA]</scope>
    <source>
        <strain evidence="2">NRRL 25331</strain>
    </source>
</reference>
<gene>
    <name evidence="1" type="ORF">FCIRC_8808</name>
</gene>
<evidence type="ECO:0000313" key="1">
    <source>
        <dbReference type="EMBL" id="KAF5671057.1"/>
    </source>
</evidence>
<protein>
    <submittedName>
        <fullName evidence="1">Uncharacterized protein</fullName>
    </submittedName>
</protein>
<dbReference type="AlphaFoldDB" id="A0A8H5WPX7"/>
<reference evidence="1 2" key="2">
    <citation type="submission" date="2020-05" db="EMBL/GenBank/DDBJ databases">
        <title>Identification and distribution of gene clusters putatively required for synthesis of sphingolipid metabolism inhibitors in phylogenetically diverse species of the filamentous fungus Fusarium.</title>
        <authorList>
            <person name="Kim H.-S."/>
            <person name="Busman M."/>
            <person name="Brown D.W."/>
            <person name="Divon H."/>
            <person name="Uhlig S."/>
            <person name="Proctor R.H."/>
        </authorList>
    </citation>
    <scope>NUCLEOTIDE SEQUENCE [LARGE SCALE GENOMIC DNA]</scope>
    <source>
        <strain evidence="1 2">NRRL 25331</strain>
    </source>
</reference>
<accession>A0A8H5WPX7</accession>
<sequence length="122" mass="13722">MASQDKTSQGPSKTIEEFLQRHPQVGRGAAGQAELDRLHQDGDTFCLQLKLFDNAVLHRDYDRDSMKLIFAHVFVNEEQAMAALPGQAESFLCDCGVGREEGMDHHLHEFMRIVKPDLIVEG</sequence>
<organism evidence="1 2">
    <name type="scientific">Fusarium circinatum</name>
    <name type="common">Pitch canker fungus</name>
    <name type="synonym">Gibberella circinata</name>
    <dbReference type="NCBI Taxonomy" id="48490"/>
    <lineage>
        <taxon>Eukaryota</taxon>
        <taxon>Fungi</taxon>
        <taxon>Dikarya</taxon>
        <taxon>Ascomycota</taxon>
        <taxon>Pezizomycotina</taxon>
        <taxon>Sordariomycetes</taxon>
        <taxon>Hypocreomycetidae</taxon>
        <taxon>Hypocreales</taxon>
        <taxon>Nectriaceae</taxon>
        <taxon>Fusarium</taxon>
        <taxon>Fusarium fujikuroi species complex</taxon>
    </lineage>
</organism>